<dbReference type="AlphaFoldDB" id="A0A4C1YQB2"/>
<feature type="region of interest" description="Disordered" evidence="1">
    <location>
        <begin position="62"/>
        <end position="92"/>
    </location>
</feature>
<keyword evidence="3" id="KW-1185">Reference proteome</keyword>
<proteinExistence type="predicted"/>
<sequence>MNVNNIIKCTCCRSLWVRNSLRWRRWRPIGGQIGRFYDFAVKNFVPKTIRVSWKAQAGRGAVGARGAGRGRRPERGPSADARGRESALGDGKQTRPVLQINDCANIRAGLRPGSRDTPALSPIDIISMKLNDSHPYSCYTRTLHLGLDACSFVRNVQSEPRLFSRNASGPDLTPGLGALPGPADAAGRGRRHPPPSPVTGCERGRGEHSHEVLVDANDIFPVFGISSSNARATRCNFSVQLNLKSSQSLDATREQRTRKCSKERMPSRGGLWGARWTARVILLKVERYVETRSTRSRAAEARDRCAAPAPARAETRWPPPPRRRRPAHRSCRWCRTARITSTALLVFHGKNRRKHAIRGGRGRDRARAAAASRAALRCILAEERAARNEAALSQSNLVHYLIITRYHAIPERPEAPAAGLAPPDCAIIETKLRYCICGFDAPARDAAAGAFTQRSAHSEGGSHAVGNKIYFAFRRTSFEFLTRTPGRTARRGRAGEARR</sequence>
<dbReference type="Proteomes" id="UP000299102">
    <property type="component" value="Unassembled WGS sequence"/>
</dbReference>
<evidence type="ECO:0000313" key="3">
    <source>
        <dbReference type="Proteomes" id="UP000299102"/>
    </source>
</evidence>
<feature type="compositionally biased region" description="Low complexity" evidence="1">
    <location>
        <begin position="169"/>
        <end position="186"/>
    </location>
</feature>
<name>A0A4C1YQB2_EUMVA</name>
<accession>A0A4C1YQB2</accession>
<feature type="region of interest" description="Disordered" evidence="1">
    <location>
        <begin position="166"/>
        <end position="204"/>
    </location>
</feature>
<dbReference type="EMBL" id="BGZK01001317">
    <property type="protein sequence ID" value="GBP77092.1"/>
    <property type="molecule type" value="Genomic_DNA"/>
</dbReference>
<organism evidence="2 3">
    <name type="scientific">Eumeta variegata</name>
    <name type="common">Bagworm moth</name>
    <name type="synonym">Eumeta japonica</name>
    <dbReference type="NCBI Taxonomy" id="151549"/>
    <lineage>
        <taxon>Eukaryota</taxon>
        <taxon>Metazoa</taxon>
        <taxon>Ecdysozoa</taxon>
        <taxon>Arthropoda</taxon>
        <taxon>Hexapoda</taxon>
        <taxon>Insecta</taxon>
        <taxon>Pterygota</taxon>
        <taxon>Neoptera</taxon>
        <taxon>Endopterygota</taxon>
        <taxon>Lepidoptera</taxon>
        <taxon>Glossata</taxon>
        <taxon>Ditrysia</taxon>
        <taxon>Tineoidea</taxon>
        <taxon>Psychidae</taxon>
        <taxon>Oiketicinae</taxon>
        <taxon>Eumeta</taxon>
    </lineage>
</organism>
<protein>
    <submittedName>
        <fullName evidence="2">Uncharacterized protein</fullName>
    </submittedName>
</protein>
<evidence type="ECO:0000313" key="2">
    <source>
        <dbReference type="EMBL" id="GBP77092.1"/>
    </source>
</evidence>
<evidence type="ECO:0000256" key="1">
    <source>
        <dbReference type="SAM" id="MobiDB-lite"/>
    </source>
</evidence>
<reference evidence="2 3" key="1">
    <citation type="journal article" date="2019" name="Commun. Biol.">
        <title>The bagworm genome reveals a unique fibroin gene that provides high tensile strength.</title>
        <authorList>
            <person name="Kono N."/>
            <person name="Nakamura H."/>
            <person name="Ohtoshi R."/>
            <person name="Tomita M."/>
            <person name="Numata K."/>
            <person name="Arakawa K."/>
        </authorList>
    </citation>
    <scope>NUCLEOTIDE SEQUENCE [LARGE SCALE GENOMIC DNA]</scope>
</reference>
<feature type="region of interest" description="Disordered" evidence="1">
    <location>
        <begin position="297"/>
        <end position="328"/>
    </location>
</feature>
<gene>
    <name evidence="2" type="ORF">EVAR_61094_1</name>
</gene>
<feature type="compositionally biased region" description="Basic and acidic residues" evidence="1">
    <location>
        <begin position="71"/>
        <end position="87"/>
    </location>
</feature>
<comment type="caution">
    <text evidence="2">The sequence shown here is derived from an EMBL/GenBank/DDBJ whole genome shotgun (WGS) entry which is preliminary data.</text>
</comment>